<dbReference type="OrthoDB" id="5106355at2"/>
<evidence type="ECO:0000313" key="2">
    <source>
        <dbReference type="EMBL" id="OQJ63196.1"/>
    </source>
</evidence>
<dbReference type="SMART" id="SM00974">
    <property type="entry name" value="T5orf172"/>
    <property type="match status" value="1"/>
</dbReference>
<reference evidence="2" key="1">
    <citation type="submission" date="2017-08" db="EMBL/GenBank/DDBJ databases">
        <title>Genomes of multiple Clavibacter strains from different subspecies.</title>
        <authorList>
            <person name="Yuan X.-K."/>
            <person name="Li X.-S."/>
            <person name="Nie J."/>
            <person name="De Boer S.H."/>
        </authorList>
    </citation>
    <scope>NUCLEOTIDE SEQUENCE [LARGE SCALE GENOMIC DNA]</scope>
    <source>
        <strain evidence="2">ATCC 33566</strain>
    </source>
</reference>
<protein>
    <submittedName>
        <fullName evidence="2">ATPase</fullName>
    </submittedName>
</protein>
<proteinExistence type="predicted"/>
<dbReference type="Proteomes" id="UP000215316">
    <property type="component" value="Unassembled WGS sequence"/>
</dbReference>
<keyword evidence="3" id="KW-1185">Reference proteome</keyword>
<dbReference type="InterPro" id="IPR018306">
    <property type="entry name" value="Phage_T5_Orf172_DNA-bd"/>
</dbReference>
<comment type="caution">
    <text evidence="2">The sequence shown here is derived from an EMBL/GenBank/DDBJ whole genome shotgun (WGS) entry which is preliminary data.</text>
</comment>
<organism evidence="2 3">
    <name type="scientific">Clavibacter tessellarius</name>
    <dbReference type="NCBI Taxonomy" id="31965"/>
    <lineage>
        <taxon>Bacteria</taxon>
        <taxon>Bacillati</taxon>
        <taxon>Actinomycetota</taxon>
        <taxon>Actinomycetes</taxon>
        <taxon>Micrococcales</taxon>
        <taxon>Microbacteriaceae</taxon>
        <taxon>Clavibacter</taxon>
    </lineage>
</organism>
<evidence type="ECO:0000259" key="1">
    <source>
        <dbReference type="SMART" id="SM00974"/>
    </source>
</evidence>
<feature type="domain" description="Bacteriophage T5 Orf172 DNA-binding" evidence="1">
    <location>
        <begin position="114"/>
        <end position="182"/>
    </location>
</feature>
<gene>
    <name evidence="2" type="ORF">B5P24_09430</name>
</gene>
<evidence type="ECO:0000313" key="3">
    <source>
        <dbReference type="Proteomes" id="UP000215316"/>
    </source>
</evidence>
<dbReference type="Pfam" id="PF13455">
    <property type="entry name" value="MUG113"/>
    <property type="match status" value="1"/>
</dbReference>
<dbReference type="AlphaFoldDB" id="A0A225CLC4"/>
<dbReference type="RefSeq" id="WP_094128618.1">
    <property type="nucleotide sequence ID" value="NZ_CP040788.1"/>
</dbReference>
<accession>A0A225CLC4</accession>
<name>A0A225CLC4_9MICO</name>
<sequence>MTSRRSPGRRAVARGGAEIGSRAVAVACRADDCGDPAESGAPVPLCAAHLVAAAEWAERERGVEDALPSPCPACGSRLGVRFPSAWLCAVCEWRHGEHPDGELAPPRVDVVYYIRFGDRMKIGTSANPRQRLGALRHDELLAFERGGRAVERARHERFARQRYARTEWFALDAELRAHVAALAAGQPDPWELLARWRSEALALRIS</sequence>
<dbReference type="EMBL" id="MZMQ01000001">
    <property type="protein sequence ID" value="OQJ63196.1"/>
    <property type="molecule type" value="Genomic_DNA"/>
</dbReference>